<dbReference type="SUPFAM" id="SSF55846">
    <property type="entry name" value="N-acetylmuramoyl-L-alanine amidase-like"/>
    <property type="match status" value="1"/>
</dbReference>
<comment type="caution">
    <text evidence="2">The sequence shown here is derived from an EMBL/GenBank/DDBJ whole genome shotgun (WGS) entry which is preliminary data.</text>
</comment>
<dbReference type="Proteomes" id="UP001327093">
    <property type="component" value="Unassembled WGS sequence"/>
</dbReference>
<sequence>MSFADDVAHALRARGVFVHFASGYNSRGNGSVWNGPQGGIMHHTASAYANALPGTGIYNVLVNGHSTLSGPLCNSAGNEDGSVTIISAGPANHAGASGGSWARPFPDTRDFNRMVWGHEICYPGVSPMRPAQWNTMVILGQVLCQLLNRGPEWIRGHYETSVTGKWDPGFAEGRWIDMNEVRRQIAEGGDDMFDDAAKRRVDNILFRLAGTSDLNEIRRLRGFPGFPSWVNPAHKLTPVNSTRFAHKNTVITGGLLNQMDAEANRIVKELADQNGEDRDALLADTEAAALEGVAEGVAEAQVRWSVKIKGKAPSPEPEPEPPQPT</sequence>
<dbReference type="InterPro" id="IPR036505">
    <property type="entry name" value="Amidase/PGRP_sf"/>
</dbReference>
<evidence type="ECO:0000313" key="3">
    <source>
        <dbReference type="Proteomes" id="UP001327093"/>
    </source>
</evidence>
<name>A0ABU6A7J4_9PSEU</name>
<dbReference type="Pfam" id="PF01510">
    <property type="entry name" value="Amidase_2"/>
    <property type="match status" value="1"/>
</dbReference>
<reference evidence="2 3" key="1">
    <citation type="submission" date="2023-10" db="EMBL/GenBank/DDBJ databases">
        <title>Saccharopolyspora sp. nov., isolated from mangrove soil.</title>
        <authorList>
            <person name="Lu Y."/>
            <person name="Liu W."/>
        </authorList>
    </citation>
    <scope>NUCLEOTIDE SEQUENCE [LARGE SCALE GENOMIC DNA]</scope>
    <source>
        <strain evidence="2 3">S2-29</strain>
    </source>
</reference>
<keyword evidence="3" id="KW-1185">Reference proteome</keyword>
<feature type="domain" description="N-acetylmuramoyl-L-alanine amidase" evidence="1">
    <location>
        <begin position="36"/>
        <end position="169"/>
    </location>
</feature>
<accession>A0ABU6A7J4</accession>
<proteinExistence type="predicted"/>
<dbReference type="Gene3D" id="3.40.80.10">
    <property type="entry name" value="Peptidoglycan recognition protein-like"/>
    <property type="match status" value="1"/>
</dbReference>
<dbReference type="RefSeq" id="WP_324264978.1">
    <property type="nucleotide sequence ID" value="NZ_JAWLNX010000004.1"/>
</dbReference>
<gene>
    <name evidence="2" type="ORF">R4I43_08405</name>
</gene>
<dbReference type="InterPro" id="IPR002502">
    <property type="entry name" value="Amidase_domain"/>
</dbReference>
<protein>
    <submittedName>
        <fullName evidence="2">N-acetylmuramoyl-L-alanine amidase</fullName>
    </submittedName>
</protein>
<evidence type="ECO:0000259" key="1">
    <source>
        <dbReference type="Pfam" id="PF01510"/>
    </source>
</evidence>
<organism evidence="2 3">
    <name type="scientific">Saccharopolyspora mangrovi</name>
    <dbReference type="NCBI Taxonomy" id="3082379"/>
    <lineage>
        <taxon>Bacteria</taxon>
        <taxon>Bacillati</taxon>
        <taxon>Actinomycetota</taxon>
        <taxon>Actinomycetes</taxon>
        <taxon>Pseudonocardiales</taxon>
        <taxon>Pseudonocardiaceae</taxon>
        <taxon>Saccharopolyspora</taxon>
    </lineage>
</organism>
<dbReference type="EMBL" id="JAWLNX010000004">
    <property type="protein sequence ID" value="MEB3367427.1"/>
    <property type="molecule type" value="Genomic_DNA"/>
</dbReference>
<evidence type="ECO:0000313" key="2">
    <source>
        <dbReference type="EMBL" id="MEB3367427.1"/>
    </source>
</evidence>